<dbReference type="OrthoDB" id="2441072at2759"/>
<dbReference type="Proteomes" id="UP000789396">
    <property type="component" value="Unassembled WGS sequence"/>
</dbReference>
<comment type="caution">
    <text evidence="1">The sequence shown here is derived from an EMBL/GenBank/DDBJ whole genome shotgun (WGS) entry which is preliminary data.</text>
</comment>
<name>A0A9N9BF47_9GLOM</name>
<accession>A0A9N9BF47</accession>
<reference evidence="1" key="1">
    <citation type="submission" date="2021-06" db="EMBL/GenBank/DDBJ databases">
        <authorList>
            <person name="Kallberg Y."/>
            <person name="Tangrot J."/>
            <person name="Rosling A."/>
        </authorList>
    </citation>
    <scope>NUCLEOTIDE SEQUENCE</scope>
    <source>
        <strain evidence="1">IN212</strain>
    </source>
</reference>
<organism evidence="1 2">
    <name type="scientific">Racocetra fulgida</name>
    <dbReference type="NCBI Taxonomy" id="60492"/>
    <lineage>
        <taxon>Eukaryota</taxon>
        <taxon>Fungi</taxon>
        <taxon>Fungi incertae sedis</taxon>
        <taxon>Mucoromycota</taxon>
        <taxon>Glomeromycotina</taxon>
        <taxon>Glomeromycetes</taxon>
        <taxon>Diversisporales</taxon>
        <taxon>Gigasporaceae</taxon>
        <taxon>Racocetra</taxon>
    </lineage>
</organism>
<keyword evidence="2" id="KW-1185">Reference proteome</keyword>
<evidence type="ECO:0000313" key="1">
    <source>
        <dbReference type="EMBL" id="CAG8566282.1"/>
    </source>
</evidence>
<proteinExistence type="predicted"/>
<dbReference type="AlphaFoldDB" id="A0A9N9BF47"/>
<sequence>ELEFFLLKILRENSIEYNATRTSYTVDSTFILIGDGRIDLFGNYRSMNYIIQVKNKAEKYKSYLEEKRYRVYRLLEASLFLEDELKLFCKDPKNNALFFQYAILNFYKKQTAELNVIDQEAETYSDEYLIELSNFYKKLIDKIYPSHIKFENNYLVEEYEKNYFENLLTDITNNI</sequence>
<protein>
    <submittedName>
        <fullName evidence="1">17565_t:CDS:1</fullName>
    </submittedName>
</protein>
<dbReference type="EMBL" id="CAJVPZ010005815">
    <property type="protein sequence ID" value="CAG8566282.1"/>
    <property type="molecule type" value="Genomic_DNA"/>
</dbReference>
<feature type="non-terminal residue" evidence="1">
    <location>
        <position position="175"/>
    </location>
</feature>
<gene>
    <name evidence="1" type="ORF">RFULGI_LOCUS5274</name>
</gene>
<evidence type="ECO:0000313" key="2">
    <source>
        <dbReference type="Proteomes" id="UP000789396"/>
    </source>
</evidence>